<evidence type="ECO:0000256" key="4">
    <source>
        <dbReference type="ARBA" id="ARBA00022989"/>
    </source>
</evidence>
<dbReference type="Proteomes" id="UP000319825">
    <property type="component" value="Unassembled WGS sequence"/>
</dbReference>
<feature type="transmembrane region" description="Helical" evidence="6">
    <location>
        <begin position="228"/>
        <end position="254"/>
    </location>
</feature>
<feature type="transmembrane region" description="Helical" evidence="6">
    <location>
        <begin position="354"/>
        <end position="383"/>
    </location>
</feature>
<protein>
    <submittedName>
        <fullName evidence="8">FtsX-like permease family protein</fullName>
    </submittedName>
</protein>
<evidence type="ECO:0000256" key="1">
    <source>
        <dbReference type="ARBA" id="ARBA00004651"/>
    </source>
</evidence>
<dbReference type="GO" id="GO:0005886">
    <property type="term" value="C:plasma membrane"/>
    <property type="evidence" value="ECO:0007669"/>
    <property type="project" value="UniProtKB-SubCell"/>
</dbReference>
<feature type="transmembrane region" description="Helical" evidence="6">
    <location>
        <begin position="634"/>
        <end position="655"/>
    </location>
</feature>
<organism evidence="8 9">
    <name type="scientific">Micromonospora olivasterospora</name>
    <dbReference type="NCBI Taxonomy" id="1880"/>
    <lineage>
        <taxon>Bacteria</taxon>
        <taxon>Bacillati</taxon>
        <taxon>Actinomycetota</taxon>
        <taxon>Actinomycetes</taxon>
        <taxon>Micromonosporales</taxon>
        <taxon>Micromonosporaceae</taxon>
        <taxon>Micromonospora</taxon>
    </lineage>
</organism>
<gene>
    <name evidence="8" type="ORF">JD77_04646</name>
</gene>
<dbReference type="OrthoDB" id="3395085at2"/>
<keyword evidence="5 6" id="KW-0472">Membrane</keyword>
<feature type="domain" description="ABC3 transporter permease C-terminal" evidence="7">
    <location>
        <begin position="189"/>
        <end position="294"/>
    </location>
</feature>
<keyword evidence="4 6" id="KW-1133">Transmembrane helix</keyword>
<proteinExistence type="predicted"/>
<feature type="transmembrane region" description="Helical" evidence="6">
    <location>
        <begin position="186"/>
        <end position="207"/>
    </location>
</feature>
<comment type="subcellular location">
    <subcellularLocation>
        <location evidence="1">Cell membrane</location>
        <topology evidence="1">Multi-pass membrane protein</topology>
    </subcellularLocation>
</comment>
<dbReference type="AlphaFoldDB" id="A0A562IFN6"/>
<feature type="transmembrane region" description="Helical" evidence="6">
    <location>
        <begin position="320"/>
        <end position="339"/>
    </location>
</feature>
<comment type="caution">
    <text evidence="8">The sequence shown here is derived from an EMBL/GenBank/DDBJ whole genome shotgun (WGS) entry which is preliminary data.</text>
</comment>
<accession>A0A562IFN6</accession>
<dbReference type="RefSeq" id="WP_145776136.1">
    <property type="nucleotide sequence ID" value="NZ_BAAATQ010000146.1"/>
</dbReference>
<evidence type="ECO:0000259" key="7">
    <source>
        <dbReference type="Pfam" id="PF02687"/>
    </source>
</evidence>
<name>A0A562IFN6_MICOL</name>
<keyword evidence="9" id="KW-1185">Reference proteome</keyword>
<keyword evidence="2" id="KW-1003">Cell membrane</keyword>
<feature type="transmembrane region" description="Helical" evidence="6">
    <location>
        <begin position="274"/>
        <end position="299"/>
    </location>
</feature>
<evidence type="ECO:0000256" key="6">
    <source>
        <dbReference type="SAM" id="Phobius"/>
    </source>
</evidence>
<reference evidence="8 9" key="1">
    <citation type="submission" date="2019-07" db="EMBL/GenBank/DDBJ databases">
        <title>R&amp;d 2014.</title>
        <authorList>
            <person name="Klenk H.-P."/>
        </authorList>
    </citation>
    <scope>NUCLEOTIDE SEQUENCE [LARGE SCALE GENOMIC DNA]</scope>
    <source>
        <strain evidence="8 9">DSM 43868</strain>
    </source>
</reference>
<evidence type="ECO:0000313" key="8">
    <source>
        <dbReference type="EMBL" id="TWH69636.1"/>
    </source>
</evidence>
<evidence type="ECO:0000256" key="2">
    <source>
        <dbReference type="ARBA" id="ARBA00022475"/>
    </source>
</evidence>
<feature type="transmembrane region" description="Helical" evidence="6">
    <location>
        <begin position="20"/>
        <end position="43"/>
    </location>
</feature>
<evidence type="ECO:0000256" key="3">
    <source>
        <dbReference type="ARBA" id="ARBA00022692"/>
    </source>
</evidence>
<keyword evidence="3 6" id="KW-0812">Transmembrane</keyword>
<dbReference type="InterPro" id="IPR003838">
    <property type="entry name" value="ABC3_permease_C"/>
</dbReference>
<evidence type="ECO:0000313" key="9">
    <source>
        <dbReference type="Proteomes" id="UP000319825"/>
    </source>
</evidence>
<sequence length="681" mass="71707">MTNDLRLAVRLIRGGGAGGYVRLALMAIGYGLGAVVVLLLAALPAVLRERGDITAARQPISAEDSVSFRSNFNFGSWRGVRFTRVLIADAAPNAPLPAGVAALPEPGETVLSPAAARLARHDANFGALLPGRQVGRIDESGLLGPDELYAYVGVTIDEMPSGSPSRGWGGFATDEEMRDQFSTVPLQLLLIVSAPAVLYFAVCSRLSAASRRRRYAALRLVGMNRRRVLRLAAIEAAAAGLAGGLLGLAAYAALNRVIGPSGILGFTWYPEASAFSLVGGVAMVLVLGLLAGAVGGASSARALFRPVEARFDAADRPPRWWQVAPLVFGLGLIVYPLLLDNRPPGQAMDQTSGILLLLGVVLSALGLLISLRTVLVAIARTVANNRAPLVLRLAARRVEYESVGTARHLAGLCSLVLVATVGAGVLRQTELSATPVAERLIVKVNGQDVPVAARERMAELPAQGHWVQQRSVTSPPPLGAMPSTPEDFIRFQGVELVVATCQSLRRNTRQPLEGCRDGAAYRIQQGGPSALSLSPGLDVTFQNAQKQPVTIKTPEQTIDLGAGEGLPRGMAILVTGDSSPLGLTEESFLFYQLSAEVAEVDRFVTGIGTAAPAATLTVFGLDLPALETYRVHRGVVGVGLLLAFLGSTAVLVGRVHDRPGSGGQRPPRRRLAMVINALALW</sequence>
<dbReference type="EMBL" id="VLKE01000001">
    <property type="protein sequence ID" value="TWH69636.1"/>
    <property type="molecule type" value="Genomic_DNA"/>
</dbReference>
<evidence type="ECO:0000256" key="5">
    <source>
        <dbReference type="ARBA" id="ARBA00023136"/>
    </source>
</evidence>
<dbReference type="Pfam" id="PF02687">
    <property type="entry name" value="FtsX"/>
    <property type="match status" value="1"/>
</dbReference>